<gene>
    <name evidence="2" type="ORF">EMPS_03125</name>
</gene>
<name>A0A9P3H677_9FUNG</name>
<organism evidence="2 3">
    <name type="scientific">Entomortierella parvispora</name>
    <dbReference type="NCBI Taxonomy" id="205924"/>
    <lineage>
        <taxon>Eukaryota</taxon>
        <taxon>Fungi</taxon>
        <taxon>Fungi incertae sedis</taxon>
        <taxon>Mucoromycota</taxon>
        <taxon>Mortierellomycotina</taxon>
        <taxon>Mortierellomycetes</taxon>
        <taxon>Mortierellales</taxon>
        <taxon>Mortierellaceae</taxon>
        <taxon>Entomortierella</taxon>
    </lineage>
</organism>
<evidence type="ECO:0000313" key="3">
    <source>
        <dbReference type="Proteomes" id="UP000827284"/>
    </source>
</evidence>
<dbReference type="SUPFAM" id="SSF52047">
    <property type="entry name" value="RNI-like"/>
    <property type="match status" value="1"/>
</dbReference>
<feature type="compositionally biased region" description="Polar residues" evidence="1">
    <location>
        <begin position="362"/>
        <end position="372"/>
    </location>
</feature>
<dbReference type="Gene3D" id="3.80.10.10">
    <property type="entry name" value="Ribonuclease Inhibitor"/>
    <property type="match status" value="1"/>
</dbReference>
<reference evidence="2" key="2">
    <citation type="journal article" date="2022" name="Microbiol. Resour. Announc.">
        <title>Whole-Genome Sequence of Entomortierella parvispora E1425, a Mucoromycotan Fungus Associated with Burkholderiaceae-Related Endosymbiotic Bacteria.</title>
        <authorList>
            <person name="Herlambang A."/>
            <person name="Guo Y."/>
            <person name="Takashima Y."/>
            <person name="Narisawa K."/>
            <person name="Ohta H."/>
            <person name="Nishizawa T."/>
        </authorList>
    </citation>
    <scope>NUCLEOTIDE SEQUENCE</scope>
    <source>
        <strain evidence="2">E1425</strain>
    </source>
</reference>
<proteinExistence type="predicted"/>
<feature type="region of interest" description="Disordered" evidence="1">
    <location>
        <begin position="352"/>
        <end position="396"/>
    </location>
</feature>
<dbReference type="AlphaFoldDB" id="A0A9P3H677"/>
<keyword evidence="3" id="KW-1185">Reference proteome</keyword>
<evidence type="ECO:0000256" key="1">
    <source>
        <dbReference type="SAM" id="MobiDB-lite"/>
    </source>
</evidence>
<sequence>MDCPEPTGQSLSSSLSSLAISRTAVPSSPSAWSRLPTECLQIIITALTPDPGALAALLQVNRQLFFLVVPVLYYDPFKTLQDLIHSQNDSIRLCRENTPTEDEIKRSLNLDDYISYCNLKGEAKLAQRDVYGALAWSTLDWNRRNERMASLRQREVSLLATLLWTSIEEFCTRYPSIKSFYYPSSLKPPKLEKDMTRIDGTMFRRRRWPTVDFADYSNRGIVWTSQEYLRHVRVLDLARISTRQPLRNLHNKEFRRCEPSARPQENHVNSWEGKSGTFAKAFLPDRLNNGRFAVDGALDFLQRALLDKLSGGLVDVSGETTAAGGRASNQGTIWSLRIPAYRLRTYQLRQDRVPRLSRKKSGTQGILSSDQEPSMLPRSEGNLSRNGDGPNTPISPAWKPYGFTLERLTHLRRLEVCNLNDNLQNWKTLERVVAFLNRSREEVARDEDPQRQPRIQNTIREFTIQVQGDIRAEYQLHKILAHLSNLEVLGIYTSEANTICRKLWTPDLSWGQNLKSLKIGTQCTLSCSESFTFLGSFRNLVSLTIVVSQPHVFQWIVDKKASRRRRLNRQQSLMPMVPFDTIASAQPKGPHDHSNIEDCLPNLRQLSMKNCEGNIFLGPANSAAEAFGDQLEELVLQISYLDRFIPAVGFLYPFRNLVRLALRGSSLVRFFECKTSSSLAECCPSLEKLALQVDYYNRRVESVQLNTVTETLLLLTSLECLYLEQTWLFNDSQLLKIASECPRLRKIGCRLLPRMTLEGIGQANDILVAKRHGQVFPMKPAGLFRLTAWTHLYQEDHWAMSLFDPDRNE</sequence>
<comment type="caution">
    <text evidence="2">The sequence shown here is derived from an EMBL/GenBank/DDBJ whole genome shotgun (WGS) entry which is preliminary data.</text>
</comment>
<reference evidence="2" key="1">
    <citation type="submission" date="2021-11" db="EMBL/GenBank/DDBJ databases">
        <authorList>
            <person name="Herlambang A."/>
            <person name="Guo Y."/>
            <person name="Takashima Y."/>
            <person name="Nishizawa T."/>
        </authorList>
    </citation>
    <scope>NUCLEOTIDE SEQUENCE</scope>
    <source>
        <strain evidence="2">E1425</strain>
    </source>
</reference>
<accession>A0A9P3H677</accession>
<dbReference type="Proteomes" id="UP000827284">
    <property type="component" value="Unassembled WGS sequence"/>
</dbReference>
<protein>
    <submittedName>
        <fullName evidence="2">Uncharacterized protein</fullName>
    </submittedName>
</protein>
<dbReference type="InterPro" id="IPR032675">
    <property type="entry name" value="LRR_dom_sf"/>
</dbReference>
<dbReference type="EMBL" id="BQFW01000004">
    <property type="protein sequence ID" value="GJJ70775.1"/>
    <property type="molecule type" value="Genomic_DNA"/>
</dbReference>
<dbReference type="OrthoDB" id="2420896at2759"/>
<evidence type="ECO:0000313" key="2">
    <source>
        <dbReference type="EMBL" id="GJJ70775.1"/>
    </source>
</evidence>